<evidence type="ECO:0000259" key="1">
    <source>
        <dbReference type="Pfam" id="PF01850"/>
    </source>
</evidence>
<organism evidence="2 3">
    <name type="scientific">Candidatus Collierbacteria bacterium GW2011_GWB1_44_6</name>
    <dbReference type="NCBI Taxonomy" id="1618384"/>
    <lineage>
        <taxon>Bacteria</taxon>
        <taxon>Candidatus Collieribacteriota</taxon>
    </lineage>
</organism>
<evidence type="ECO:0000313" key="3">
    <source>
        <dbReference type="Proteomes" id="UP000034835"/>
    </source>
</evidence>
<dbReference type="SUPFAM" id="SSF88723">
    <property type="entry name" value="PIN domain-like"/>
    <property type="match status" value="1"/>
</dbReference>
<dbReference type="InterPro" id="IPR029060">
    <property type="entry name" value="PIN-like_dom_sf"/>
</dbReference>
<dbReference type="Proteomes" id="UP000034835">
    <property type="component" value="Unassembled WGS sequence"/>
</dbReference>
<feature type="domain" description="PIN" evidence="1">
    <location>
        <begin position="2"/>
        <end position="122"/>
    </location>
</feature>
<evidence type="ECO:0000313" key="2">
    <source>
        <dbReference type="EMBL" id="KKT72561.1"/>
    </source>
</evidence>
<sequence>MILVDTNYFIRFIENDNEKQVKIVQDLFLDGIQGIKKLTSTTPVFFEIYWLMKSFYNKQKKDLERVLKDVLDMNFINWQNGETLTEAVEIMKNTGYDLEDAYNLIYCKKNKAELATFDKKLTKNWERIKQDE</sequence>
<gene>
    <name evidence="2" type="ORF">UW68_C0033G0008</name>
</gene>
<dbReference type="EMBL" id="LCJG01000033">
    <property type="protein sequence ID" value="KKT72561.1"/>
    <property type="molecule type" value="Genomic_DNA"/>
</dbReference>
<proteinExistence type="predicted"/>
<name>A0A0G1JLZ6_9BACT</name>
<dbReference type="Pfam" id="PF01850">
    <property type="entry name" value="PIN"/>
    <property type="match status" value="1"/>
</dbReference>
<reference evidence="2 3" key="1">
    <citation type="journal article" date="2015" name="Nature">
        <title>rRNA introns, odd ribosomes, and small enigmatic genomes across a large radiation of phyla.</title>
        <authorList>
            <person name="Brown C.T."/>
            <person name="Hug L.A."/>
            <person name="Thomas B.C."/>
            <person name="Sharon I."/>
            <person name="Castelle C.J."/>
            <person name="Singh A."/>
            <person name="Wilkins M.J."/>
            <person name="Williams K.H."/>
            <person name="Banfield J.F."/>
        </authorList>
    </citation>
    <scope>NUCLEOTIDE SEQUENCE [LARGE SCALE GENOMIC DNA]</scope>
</reference>
<dbReference type="AlphaFoldDB" id="A0A0G1JLZ6"/>
<dbReference type="STRING" id="1618384.UW68_C0033G0008"/>
<comment type="caution">
    <text evidence="2">The sequence shown here is derived from an EMBL/GenBank/DDBJ whole genome shotgun (WGS) entry which is preliminary data.</text>
</comment>
<accession>A0A0G1JLZ6</accession>
<dbReference type="InterPro" id="IPR002716">
    <property type="entry name" value="PIN_dom"/>
</dbReference>
<dbReference type="Gene3D" id="3.40.50.1010">
    <property type="entry name" value="5'-nuclease"/>
    <property type="match status" value="1"/>
</dbReference>
<protein>
    <recommendedName>
        <fullName evidence="1">PIN domain-containing protein</fullName>
    </recommendedName>
</protein>